<evidence type="ECO:0000313" key="3">
    <source>
        <dbReference type="Proteomes" id="UP000015241"/>
    </source>
</evidence>
<dbReference type="Pfam" id="PF02129">
    <property type="entry name" value="Peptidase_S15"/>
    <property type="match status" value="1"/>
</dbReference>
<feature type="domain" description="Xaa-Pro dipeptidyl-peptidase-like" evidence="1">
    <location>
        <begin position="82"/>
        <end position="246"/>
    </location>
</feature>
<accession>S8EEI8</accession>
<dbReference type="HOGENOM" id="CLU_035149_1_0_1"/>
<reference evidence="2 3" key="1">
    <citation type="journal article" date="2012" name="Science">
        <title>The Paleozoic origin of enzymatic lignin decomposition reconstructed from 31 fungal genomes.</title>
        <authorList>
            <person name="Floudas D."/>
            <person name="Binder M."/>
            <person name="Riley R."/>
            <person name="Barry K."/>
            <person name="Blanchette R.A."/>
            <person name="Henrissat B."/>
            <person name="Martinez A.T."/>
            <person name="Otillar R."/>
            <person name="Spatafora J.W."/>
            <person name="Yadav J.S."/>
            <person name="Aerts A."/>
            <person name="Benoit I."/>
            <person name="Boyd A."/>
            <person name="Carlson A."/>
            <person name="Copeland A."/>
            <person name="Coutinho P.M."/>
            <person name="de Vries R.P."/>
            <person name="Ferreira P."/>
            <person name="Findley K."/>
            <person name="Foster B."/>
            <person name="Gaskell J."/>
            <person name="Glotzer D."/>
            <person name="Gorecki P."/>
            <person name="Heitman J."/>
            <person name="Hesse C."/>
            <person name="Hori C."/>
            <person name="Igarashi K."/>
            <person name="Jurgens J.A."/>
            <person name="Kallen N."/>
            <person name="Kersten P."/>
            <person name="Kohler A."/>
            <person name="Kuees U."/>
            <person name="Kumar T.K.A."/>
            <person name="Kuo A."/>
            <person name="LaButti K."/>
            <person name="Larrondo L.F."/>
            <person name="Lindquist E."/>
            <person name="Ling A."/>
            <person name="Lombard V."/>
            <person name="Lucas S."/>
            <person name="Lundell T."/>
            <person name="Martin R."/>
            <person name="McLaughlin D.J."/>
            <person name="Morgenstern I."/>
            <person name="Morin E."/>
            <person name="Murat C."/>
            <person name="Nagy L.G."/>
            <person name="Nolan M."/>
            <person name="Ohm R.A."/>
            <person name="Patyshakuliyeva A."/>
            <person name="Rokas A."/>
            <person name="Ruiz-Duenas F.J."/>
            <person name="Sabat G."/>
            <person name="Salamov A."/>
            <person name="Samejima M."/>
            <person name="Schmutz J."/>
            <person name="Slot J.C."/>
            <person name="St John F."/>
            <person name="Stenlid J."/>
            <person name="Sun H."/>
            <person name="Sun S."/>
            <person name="Syed K."/>
            <person name="Tsang A."/>
            <person name="Wiebenga A."/>
            <person name="Young D."/>
            <person name="Pisabarro A."/>
            <person name="Eastwood D.C."/>
            <person name="Martin F."/>
            <person name="Cullen D."/>
            <person name="Grigoriev I.V."/>
            <person name="Hibbett D.S."/>
        </authorList>
    </citation>
    <scope>NUCLEOTIDE SEQUENCE</scope>
    <source>
        <strain evidence="3">FP-58527</strain>
    </source>
</reference>
<dbReference type="STRING" id="743788.S8EEI8"/>
<evidence type="ECO:0000259" key="1">
    <source>
        <dbReference type="Pfam" id="PF02129"/>
    </source>
</evidence>
<proteinExistence type="predicted"/>
<dbReference type="InterPro" id="IPR000383">
    <property type="entry name" value="Xaa-Pro-like_dom"/>
</dbReference>
<dbReference type="PANTHER" id="PTHR42103:SF2">
    <property type="entry name" value="AB HYDROLASE-1 DOMAIN-CONTAINING PROTEIN"/>
    <property type="match status" value="1"/>
</dbReference>
<sequence length="255" mass="27829">MSSVSNTPLGSSFGCLTAGRELIKLPSGTTLECDIAPPPVPVHTAAGSEPSRSAKLAVCLHPWSWLGGRLEDPVLQTLIAPLHIHGYHVIRYNSRGVGKSTGWPSLTGSREAQDLRELVQWAIDRLPSVGAVVLVGYSYGSLIASLHPPLTHPRVSHVVISYPLSVRHWLTAFRGGTYSSTLADLVRDPGARVLVLYGDHDDFTSVEAYDVWAHNLTEVAATDVLRIVKVEGANHFWRKRSPQAKLVDTFETWLS</sequence>
<dbReference type="SUPFAM" id="SSF53474">
    <property type="entry name" value="alpha/beta-Hydrolases"/>
    <property type="match status" value="1"/>
</dbReference>
<dbReference type="PANTHER" id="PTHR42103">
    <property type="entry name" value="ALPHA/BETA-HYDROLASES SUPERFAMILY PROTEIN"/>
    <property type="match status" value="1"/>
</dbReference>
<keyword evidence="3" id="KW-1185">Reference proteome</keyword>
<gene>
    <name evidence="2" type="ORF">FOMPIDRAFT_1119778</name>
</gene>
<dbReference type="GO" id="GO:0016787">
    <property type="term" value="F:hydrolase activity"/>
    <property type="evidence" value="ECO:0007669"/>
    <property type="project" value="InterPro"/>
</dbReference>
<dbReference type="eggNOG" id="ENOG502QR04">
    <property type="taxonomic scope" value="Eukaryota"/>
</dbReference>
<dbReference type="InterPro" id="IPR029058">
    <property type="entry name" value="AB_hydrolase_fold"/>
</dbReference>
<name>S8EEI8_FOMSC</name>
<dbReference type="InParanoid" id="S8EEI8"/>
<protein>
    <recommendedName>
        <fullName evidence="1">Xaa-Pro dipeptidyl-peptidase-like domain-containing protein</fullName>
    </recommendedName>
</protein>
<organism evidence="2 3">
    <name type="scientific">Fomitopsis schrenkii</name>
    <name type="common">Brown rot fungus</name>
    <dbReference type="NCBI Taxonomy" id="2126942"/>
    <lineage>
        <taxon>Eukaryota</taxon>
        <taxon>Fungi</taxon>
        <taxon>Dikarya</taxon>
        <taxon>Basidiomycota</taxon>
        <taxon>Agaricomycotina</taxon>
        <taxon>Agaricomycetes</taxon>
        <taxon>Polyporales</taxon>
        <taxon>Fomitopsis</taxon>
    </lineage>
</organism>
<dbReference type="Gene3D" id="3.40.50.1820">
    <property type="entry name" value="alpha/beta hydrolase"/>
    <property type="match status" value="1"/>
</dbReference>
<dbReference type="AlphaFoldDB" id="S8EEI8"/>
<dbReference type="OrthoDB" id="10260961at2759"/>
<dbReference type="EMBL" id="KE504140">
    <property type="protein sequence ID" value="EPT01649.1"/>
    <property type="molecule type" value="Genomic_DNA"/>
</dbReference>
<evidence type="ECO:0000313" key="2">
    <source>
        <dbReference type="EMBL" id="EPT01649.1"/>
    </source>
</evidence>
<dbReference type="Proteomes" id="UP000015241">
    <property type="component" value="Unassembled WGS sequence"/>
</dbReference>